<dbReference type="CDD" id="cd03362">
    <property type="entry name" value="TOPRIM_TopoIA_TopoIII"/>
    <property type="match status" value="1"/>
</dbReference>
<keyword evidence="8 15" id="KW-0413">Isomerase</keyword>
<evidence type="ECO:0000256" key="6">
    <source>
        <dbReference type="ARBA" id="ARBA00023029"/>
    </source>
</evidence>
<evidence type="ECO:0000256" key="9">
    <source>
        <dbReference type="ARBA" id="ARBA00030003"/>
    </source>
</evidence>
<evidence type="ECO:0000256" key="4">
    <source>
        <dbReference type="ARBA" id="ARBA00022723"/>
    </source>
</evidence>
<dbReference type="Gene3D" id="2.70.20.10">
    <property type="entry name" value="Topoisomerase I, domain 3"/>
    <property type="match status" value="1"/>
</dbReference>
<keyword evidence="7" id="KW-0238">DNA-binding</keyword>
<evidence type="ECO:0000256" key="1">
    <source>
        <dbReference type="ARBA" id="ARBA00000213"/>
    </source>
</evidence>
<dbReference type="CDD" id="cd00186">
    <property type="entry name" value="TOP1Ac"/>
    <property type="match status" value="1"/>
</dbReference>
<feature type="domain" description="Topo IA-type catalytic" evidence="14">
    <location>
        <begin position="152"/>
        <end position="559"/>
    </location>
</feature>
<dbReference type="PRINTS" id="PR00417">
    <property type="entry name" value="PRTPISMRASEI"/>
</dbReference>
<reference evidence="15 16" key="1">
    <citation type="submission" date="2019-01" db="EMBL/GenBank/DDBJ databases">
        <title>Vagococcus silagei sp. nov. isolated from brewer's grain.</title>
        <authorList>
            <person name="Guu J.-R."/>
        </authorList>
    </citation>
    <scope>NUCLEOTIDE SEQUENCE [LARGE SCALE GENOMIC DNA]</scope>
    <source>
        <strain evidence="15 16">2B-2</strain>
    </source>
</reference>
<dbReference type="PROSITE" id="PS52039">
    <property type="entry name" value="TOPO_IA_2"/>
    <property type="match status" value="1"/>
</dbReference>
<evidence type="ECO:0000256" key="3">
    <source>
        <dbReference type="ARBA" id="ARBA00012891"/>
    </source>
</evidence>
<comment type="caution">
    <text evidence="15">The sequence shown here is derived from an EMBL/GenBank/DDBJ whole genome shotgun (WGS) entry which is preliminary data.</text>
</comment>
<dbReference type="InterPro" id="IPR000380">
    <property type="entry name" value="Topo_IA"/>
</dbReference>
<evidence type="ECO:0000256" key="10">
    <source>
        <dbReference type="ARBA" id="ARBA00031985"/>
    </source>
</evidence>
<dbReference type="Pfam" id="PF01751">
    <property type="entry name" value="Toprim"/>
    <property type="match status" value="1"/>
</dbReference>
<dbReference type="PANTHER" id="PTHR11390">
    <property type="entry name" value="PROKARYOTIC DNA TOPOISOMERASE"/>
    <property type="match status" value="1"/>
</dbReference>
<gene>
    <name evidence="15" type="primary">topB</name>
    <name evidence="15" type="ORF">ESZ54_03890</name>
</gene>
<comment type="similarity">
    <text evidence="2">Belongs to the type IA topoisomerase family.</text>
</comment>
<proteinExistence type="inferred from homology"/>
<dbReference type="InterPro" id="IPR013824">
    <property type="entry name" value="Topo_IA_cen_sub1"/>
</dbReference>
<keyword evidence="16" id="KW-1185">Reference proteome</keyword>
<dbReference type="RefSeq" id="WP_136136376.1">
    <property type="nucleotide sequence ID" value="NZ_SDGV01000010.1"/>
</dbReference>
<dbReference type="GO" id="GO:0046872">
    <property type="term" value="F:metal ion binding"/>
    <property type="evidence" value="ECO:0007669"/>
    <property type="project" value="UniProtKB-KW"/>
</dbReference>
<dbReference type="InterPro" id="IPR013497">
    <property type="entry name" value="Topo_IA_cen"/>
</dbReference>
<dbReference type="InterPro" id="IPR013825">
    <property type="entry name" value="Topo_IA_cen_sub2"/>
</dbReference>
<dbReference type="PROSITE" id="PS00396">
    <property type="entry name" value="TOPO_IA_1"/>
    <property type="match status" value="1"/>
</dbReference>
<evidence type="ECO:0000256" key="8">
    <source>
        <dbReference type="ARBA" id="ARBA00023235"/>
    </source>
</evidence>
<dbReference type="GO" id="GO:0043597">
    <property type="term" value="C:cytoplasmic replication fork"/>
    <property type="evidence" value="ECO:0007669"/>
    <property type="project" value="TreeGrafter"/>
</dbReference>
<dbReference type="NCBIfam" id="NF005829">
    <property type="entry name" value="PRK07726.1"/>
    <property type="match status" value="1"/>
</dbReference>
<dbReference type="GO" id="GO:0006310">
    <property type="term" value="P:DNA recombination"/>
    <property type="evidence" value="ECO:0007669"/>
    <property type="project" value="TreeGrafter"/>
</dbReference>
<dbReference type="EMBL" id="SDGV01000010">
    <property type="protein sequence ID" value="THB61603.1"/>
    <property type="molecule type" value="Genomic_DNA"/>
</dbReference>
<dbReference type="AlphaFoldDB" id="A0A4S3B718"/>
<comment type="catalytic activity">
    <reaction evidence="1">
        <text>ATP-independent breakage of single-stranded DNA, followed by passage and rejoining.</text>
        <dbReference type="EC" id="5.6.2.1"/>
    </reaction>
</comment>
<name>A0A4S3B718_9ENTE</name>
<dbReference type="GO" id="GO:0006265">
    <property type="term" value="P:DNA topological change"/>
    <property type="evidence" value="ECO:0007669"/>
    <property type="project" value="InterPro"/>
</dbReference>
<feature type="domain" description="Toprim" evidence="13">
    <location>
        <begin position="2"/>
        <end position="135"/>
    </location>
</feature>
<evidence type="ECO:0000313" key="16">
    <source>
        <dbReference type="Proteomes" id="UP000310506"/>
    </source>
</evidence>
<dbReference type="InterPro" id="IPR003602">
    <property type="entry name" value="Topo_IA_DNA-bd_dom"/>
</dbReference>
<dbReference type="Gene3D" id="3.40.50.140">
    <property type="match status" value="1"/>
</dbReference>
<evidence type="ECO:0000259" key="14">
    <source>
        <dbReference type="PROSITE" id="PS52039"/>
    </source>
</evidence>
<dbReference type="SMART" id="SM00437">
    <property type="entry name" value="TOP1Ac"/>
    <property type="match status" value="1"/>
</dbReference>
<dbReference type="InterPro" id="IPR023406">
    <property type="entry name" value="Topo_IA_AS"/>
</dbReference>
<evidence type="ECO:0000256" key="12">
    <source>
        <dbReference type="ARBA" id="ARBA00032877"/>
    </source>
</evidence>
<evidence type="ECO:0000259" key="13">
    <source>
        <dbReference type="PROSITE" id="PS50880"/>
    </source>
</evidence>
<evidence type="ECO:0000256" key="11">
    <source>
        <dbReference type="ARBA" id="ARBA00032235"/>
    </source>
</evidence>
<organism evidence="15 16">
    <name type="scientific">Vagococcus silagei</name>
    <dbReference type="NCBI Taxonomy" id="2508885"/>
    <lineage>
        <taxon>Bacteria</taxon>
        <taxon>Bacillati</taxon>
        <taxon>Bacillota</taxon>
        <taxon>Bacilli</taxon>
        <taxon>Lactobacillales</taxon>
        <taxon>Enterococcaceae</taxon>
        <taxon>Vagococcus</taxon>
    </lineage>
</organism>
<dbReference type="GO" id="GO:0003677">
    <property type="term" value="F:DNA binding"/>
    <property type="evidence" value="ECO:0007669"/>
    <property type="project" value="UniProtKB-KW"/>
</dbReference>
<dbReference type="InterPro" id="IPR023405">
    <property type="entry name" value="Topo_IA_core_domain"/>
</dbReference>
<dbReference type="SUPFAM" id="SSF56712">
    <property type="entry name" value="Prokaryotic type I DNA topoisomerase"/>
    <property type="match status" value="1"/>
</dbReference>
<dbReference type="OrthoDB" id="9803554at2"/>
<evidence type="ECO:0000256" key="7">
    <source>
        <dbReference type="ARBA" id="ARBA00023125"/>
    </source>
</evidence>
<dbReference type="SMART" id="SM00436">
    <property type="entry name" value="TOP1Bc"/>
    <property type="match status" value="1"/>
</dbReference>
<dbReference type="SMART" id="SM00493">
    <property type="entry name" value="TOPRIM"/>
    <property type="match status" value="1"/>
</dbReference>
<dbReference type="GO" id="GO:0003917">
    <property type="term" value="F:DNA topoisomerase type I (single strand cut, ATP-independent) activity"/>
    <property type="evidence" value="ECO:0007669"/>
    <property type="project" value="UniProtKB-EC"/>
</dbReference>
<dbReference type="PROSITE" id="PS50880">
    <property type="entry name" value="TOPRIM"/>
    <property type="match status" value="1"/>
</dbReference>
<dbReference type="EC" id="5.6.2.1" evidence="3"/>
<dbReference type="Pfam" id="PF01131">
    <property type="entry name" value="Topoisom_bac"/>
    <property type="match status" value="1"/>
</dbReference>
<evidence type="ECO:0000313" key="15">
    <source>
        <dbReference type="EMBL" id="THB61603.1"/>
    </source>
</evidence>
<dbReference type="PANTHER" id="PTHR11390:SF21">
    <property type="entry name" value="DNA TOPOISOMERASE 3-ALPHA"/>
    <property type="match status" value="1"/>
</dbReference>
<keyword evidence="4" id="KW-0479">Metal-binding</keyword>
<dbReference type="Gene3D" id="1.10.290.10">
    <property type="entry name" value="Topoisomerase I, domain 4"/>
    <property type="match status" value="1"/>
</dbReference>
<dbReference type="InterPro" id="IPR005738">
    <property type="entry name" value="TopoIII"/>
</dbReference>
<dbReference type="InterPro" id="IPR006171">
    <property type="entry name" value="TOPRIM_dom"/>
</dbReference>
<keyword evidence="6" id="KW-0799">Topoisomerase</keyword>
<dbReference type="InterPro" id="IPR034144">
    <property type="entry name" value="TOPRIM_TopoIII"/>
</dbReference>
<protein>
    <recommendedName>
        <fullName evidence="3">DNA topoisomerase</fullName>
        <ecNumber evidence="3">5.6.2.1</ecNumber>
    </recommendedName>
    <alternativeName>
        <fullName evidence="12">Omega-protein</fullName>
    </alternativeName>
    <alternativeName>
        <fullName evidence="11">Relaxing enzyme</fullName>
    </alternativeName>
    <alternativeName>
        <fullName evidence="9">Swivelase</fullName>
    </alternativeName>
    <alternativeName>
        <fullName evidence="10">Untwisting enzyme</fullName>
    </alternativeName>
</protein>
<evidence type="ECO:0000256" key="5">
    <source>
        <dbReference type="ARBA" id="ARBA00022842"/>
    </source>
</evidence>
<keyword evidence="5" id="KW-0460">Magnesium</keyword>
<dbReference type="Proteomes" id="UP000310506">
    <property type="component" value="Unassembled WGS sequence"/>
</dbReference>
<sequence length="693" mass="79646">MKQLIIAEKPSVARDLAKVLGATQTSKTHIEGKNVIITWALGHLLTLKMPEDINKDWVTWQESTLPMIPKHIGIKPLPKTRHQLKAISFLANRKDVSEAVIATDAGREGELVARWILEYVKFKKPVKRLWISSQTEKAIKDGFRQLKPSEAYDNLYASALARSKADWLVGLNVSRALTVKYQDNLSAGRVQTPTLAIVRKQEEKIEKFRPEKYYSIELNARGLKAKLNLKNPRQFKEREQVENRVEELKQAPLIVKAINEKEQKEHAPLPYDLTEIQREANQRYQFSAKKTLSIIQNLYERHKIVTYPRTDSKYLTNDMKSTMKDRLHAVVAIEPERAKTALKNNGRVIQTRVFQDQKVTDHHGLLPTEQSPRLEKLENDELKIYRMIVARFLMLFEEPHIVMKQTIQVSADQAEFIFKQNQVKQAGWKQQDTPVEKRIDFKVGQKLPAEYSILQEVTSPPSPISEAGLLGQMEKFGLGTPATRAEMIEKLISSGLMERKTAALMVTPKGKQLLKLVNPSLVTPELTANWEQSLEKIANGKLSSQKFLKEIEEETKKLVSEVKISETKYVDHTLTQKTCPDCGELLREKNTRDGKFYVCSSADCRYRRRKDPKVSNKRCPQCKKKMEILENKNGAYFKCKSCNLTEKMEQKGKRSKKMTKHEEKKLMKQYQKEADEAIESPLALALKVAMEEQ</sequence>
<evidence type="ECO:0000256" key="2">
    <source>
        <dbReference type="ARBA" id="ARBA00009446"/>
    </source>
</evidence>
<accession>A0A4S3B718</accession>
<dbReference type="InterPro" id="IPR003601">
    <property type="entry name" value="Topo_IA_2"/>
</dbReference>
<dbReference type="GO" id="GO:0006281">
    <property type="term" value="P:DNA repair"/>
    <property type="evidence" value="ECO:0007669"/>
    <property type="project" value="TreeGrafter"/>
</dbReference>
<dbReference type="InterPro" id="IPR013826">
    <property type="entry name" value="Topo_IA_cen_sub3"/>
</dbReference>
<dbReference type="NCBIfam" id="TIGR01056">
    <property type="entry name" value="topB"/>
    <property type="match status" value="1"/>
</dbReference>
<dbReference type="Gene3D" id="1.10.460.10">
    <property type="entry name" value="Topoisomerase I, domain 2"/>
    <property type="match status" value="1"/>
</dbReference>